<dbReference type="EMBL" id="ATBP01001453">
    <property type="protein sequence ID" value="ETR67296.1"/>
    <property type="molecule type" value="Genomic_DNA"/>
</dbReference>
<name>A0A1V1NXQ5_9BACT</name>
<accession>A0A1V1NXQ5</accession>
<evidence type="ECO:0008006" key="3">
    <source>
        <dbReference type="Google" id="ProtNLM"/>
    </source>
</evidence>
<proteinExistence type="predicted"/>
<evidence type="ECO:0000313" key="1">
    <source>
        <dbReference type="EMBL" id="ETR67296.1"/>
    </source>
</evidence>
<gene>
    <name evidence="1" type="ORF">OMM_05208</name>
</gene>
<reference evidence="2" key="1">
    <citation type="submission" date="2012-11" db="EMBL/GenBank/DDBJ databases">
        <authorList>
            <person name="Lucero-Rivera Y.E."/>
            <person name="Tovar-Ramirez D."/>
        </authorList>
    </citation>
    <scope>NUCLEOTIDE SEQUENCE [LARGE SCALE GENOMIC DNA]</scope>
    <source>
        <strain evidence="2">Araruama</strain>
    </source>
</reference>
<comment type="caution">
    <text evidence="1">The sequence shown here is derived from an EMBL/GenBank/DDBJ whole genome shotgun (WGS) entry which is preliminary data.</text>
</comment>
<protein>
    <recommendedName>
        <fullName evidence="3">DUF4276 family protein</fullName>
    </recommendedName>
</protein>
<dbReference type="AlphaFoldDB" id="A0A1V1NXQ5"/>
<dbReference type="Proteomes" id="UP000189670">
    <property type="component" value="Unassembled WGS sequence"/>
</dbReference>
<dbReference type="Pfam" id="PF14103">
    <property type="entry name" value="DUF4276"/>
    <property type="match status" value="1"/>
</dbReference>
<sequence length="213" mass="25131">MSEIFVYVEGPSDQLGMRELFAEINEIAYTKGNKVDFFPLNGKEPLLNKGPIKAINILRNRPDSFVFIVPDLYPPNKPFPHTDYTELKRHLYQRFDEELKRKGCDKRLSKRFFVHCFKYDLEVLLLASETILLDRLKISQFSKSWKQPVENQNHGNPPKRIIEALFKNSGIKYKDTADVAWILKRTRYQDLIEKCSQNFKPFVEDLFKILEIN</sequence>
<dbReference type="InterPro" id="IPR025455">
    <property type="entry name" value="DUF4276"/>
</dbReference>
<evidence type="ECO:0000313" key="2">
    <source>
        <dbReference type="Proteomes" id="UP000189670"/>
    </source>
</evidence>
<organism evidence="1 2">
    <name type="scientific">Candidatus Magnetoglobus multicellularis str. Araruama</name>
    <dbReference type="NCBI Taxonomy" id="890399"/>
    <lineage>
        <taxon>Bacteria</taxon>
        <taxon>Pseudomonadati</taxon>
        <taxon>Thermodesulfobacteriota</taxon>
        <taxon>Desulfobacteria</taxon>
        <taxon>Desulfobacterales</taxon>
        <taxon>Desulfobacteraceae</taxon>
        <taxon>Candidatus Magnetoglobus</taxon>
    </lineage>
</organism>